<name>A0ABN2S6A3_9ACTN</name>
<evidence type="ECO:0000313" key="2">
    <source>
        <dbReference type="Proteomes" id="UP001501585"/>
    </source>
</evidence>
<sequence>MTADEYPERPESERTSDELSDALFAADLKRLVGASQDNDDERTLEIRNLYLAD</sequence>
<dbReference type="RefSeq" id="WP_344107514.1">
    <property type="nucleotide sequence ID" value="NZ_BAAAPC010000001.1"/>
</dbReference>
<gene>
    <name evidence="1" type="ORF">GCM10009799_02840</name>
</gene>
<evidence type="ECO:0000313" key="1">
    <source>
        <dbReference type="EMBL" id="GAA1981203.1"/>
    </source>
</evidence>
<dbReference type="EMBL" id="BAAAPC010000001">
    <property type="protein sequence ID" value="GAA1981203.1"/>
    <property type="molecule type" value="Genomic_DNA"/>
</dbReference>
<comment type="caution">
    <text evidence="1">The sequence shown here is derived from an EMBL/GenBank/DDBJ whole genome shotgun (WGS) entry which is preliminary data.</text>
</comment>
<proteinExistence type="predicted"/>
<dbReference type="Proteomes" id="UP001501585">
    <property type="component" value="Unassembled WGS sequence"/>
</dbReference>
<protein>
    <submittedName>
        <fullName evidence="1">Uncharacterized protein</fullName>
    </submittedName>
</protein>
<accession>A0ABN2S6A3</accession>
<reference evidence="1 2" key="1">
    <citation type="journal article" date="2019" name="Int. J. Syst. Evol. Microbiol.">
        <title>The Global Catalogue of Microorganisms (GCM) 10K type strain sequencing project: providing services to taxonomists for standard genome sequencing and annotation.</title>
        <authorList>
            <consortium name="The Broad Institute Genomics Platform"/>
            <consortium name="The Broad Institute Genome Sequencing Center for Infectious Disease"/>
            <person name="Wu L."/>
            <person name="Ma J."/>
        </authorList>
    </citation>
    <scope>NUCLEOTIDE SEQUENCE [LARGE SCALE GENOMIC DNA]</scope>
    <source>
        <strain evidence="1 2">JCM 15313</strain>
    </source>
</reference>
<organism evidence="1 2">
    <name type="scientific">Nocardiopsis rhodophaea</name>
    <dbReference type="NCBI Taxonomy" id="280238"/>
    <lineage>
        <taxon>Bacteria</taxon>
        <taxon>Bacillati</taxon>
        <taxon>Actinomycetota</taxon>
        <taxon>Actinomycetes</taxon>
        <taxon>Streptosporangiales</taxon>
        <taxon>Nocardiopsidaceae</taxon>
        <taxon>Nocardiopsis</taxon>
    </lineage>
</organism>
<keyword evidence="2" id="KW-1185">Reference proteome</keyword>